<sequence>ALHKELIIPRSPSPEPIAGLSEAEIRRLAMERLDDINVSISDSYVMQRNADLAQNHRHSPTVKRERRRPIIKREYAEILDLTEEPDKREWKTIKIEGNRVAIDLTDDYTPSVEHLLDDRLSDFMAGGCPATITHDHDATFYYFRRGPTISFQLSSTLGSSNQHRAVSPQDIGYRQTRPRRCLGLGRPRHERHMFSQARSSGAQSGIPFYCAYLYRPVGRGGYEVTSG</sequence>
<name>A6MAL5_9PEZI</name>
<proteinExistence type="evidence at transcript level"/>
<reference evidence="1" key="1">
    <citation type="journal article" date="2008" name="Fungal Genet. Biol.">
        <title>The evolution of transposon repeat-induced point mutation in the genome of Colletotrichum cereale: reconciling sex, recombination and homoplasy in an ''asexual" pathogen.</title>
        <authorList>
            <person name="Crouch J.A."/>
            <person name="Glasheen B.M."/>
            <person name="Giunta M.A."/>
            <person name="Clarke B.B."/>
            <person name="Hillman B.I."/>
        </authorList>
    </citation>
    <scope>NUCLEOTIDE SEQUENCE</scope>
    <source>
        <strain evidence="1">KS-20B-DGU</strain>
    </source>
</reference>
<feature type="non-terminal residue" evidence="1">
    <location>
        <position position="227"/>
    </location>
</feature>
<protein>
    <submittedName>
        <fullName evidence="1">Uncharacterized protein</fullName>
    </submittedName>
</protein>
<dbReference type="EMBL" id="DQ663107">
    <property type="protein sequence ID" value="ABR20276.1"/>
    <property type="molecule type" value="mRNA"/>
</dbReference>
<evidence type="ECO:0000313" key="1">
    <source>
        <dbReference type="EMBL" id="ABR20276.1"/>
    </source>
</evidence>
<organism evidence="1">
    <name type="scientific">Colletotrichum cereale</name>
    <dbReference type="NCBI Taxonomy" id="343994"/>
    <lineage>
        <taxon>Eukaryota</taxon>
        <taxon>Fungi</taxon>
        <taxon>Dikarya</taxon>
        <taxon>Ascomycota</taxon>
        <taxon>Pezizomycotina</taxon>
        <taxon>Sordariomycetes</taxon>
        <taxon>Hypocreomycetidae</taxon>
        <taxon>Glomerellales</taxon>
        <taxon>Glomerellaceae</taxon>
        <taxon>Colletotrichum</taxon>
        <taxon>Colletotrichum graminicola species complex</taxon>
    </lineage>
</organism>
<accession>A6MAL5</accession>
<feature type="non-terminal residue" evidence="1">
    <location>
        <position position="1"/>
    </location>
</feature>
<dbReference type="AlphaFoldDB" id="A6MAL5"/>